<dbReference type="EMBL" id="CP001322">
    <property type="protein sequence ID" value="ACL04327.1"/>
    <property type="molecule type" value="Genomic_DNA"/>
</dbReference>
<evidence type="ECO:0000256" key="4">
    <source>
        <dbReference type="ARBA" id="ARBA00022723"/>
    </source>
</evidence>
<evidence type="ECO:0000256" key="2">
    <source>
        <dbReference type="ARBA" id="ARBA00022485"/>
    </source>
</evidence>
<dbReference type="InterPro" id="IPR007197">
    <property type="entry name" value="rSAM"/>
</dbReference>
<dbReference type="KEGG" id="dal:Dalk_2634"/>
<evidence type="ECO:0000256" key="1">
    <source>
        <dbReference type="ARBA" id="ARBA00001966"/>
    </source>
</evidence>
<evidence type="ECO:0000256" key="5">
    <source>
        <dbReference type="ARBA" id="ARBA00023004"/>
    </source>
</evidence>
<evidence type="ECO:0000256" key="6">
    <source>
        <dbReference type="ARBA" id="ARBA00023014"/>
    </source>
</evidence>
<dbReference type="InterPro" id="IPR058240">
    <property type="entry name" value="rSAM_sf"/>
</dbReference>
<dbReference type="InterPro" id="IPR032432">
    <property type="entry name" value="Radical_SAM_C"/>
</dbReference>
<comment type="cofactor">
    <cofactor evidence="1">
        <name>[4Fe-4S] cluster</name>
        <dbReference type="ChEBI" id="CHEBI:49883"/>
    </cofactor>
</comment>
<dbReference type="AlphaFoldDB" id="B8FIT6"/>
<dbReference type="InterPro" id="IPR039661">
    <property type="entry name" value="ELP3"/>
</dbReference>
<dbReference type="Proteomes" id="UP000000739">
    <property type="component" value="Chromosome"/>
</dbReference>
<dbReference type="SFLD" id="SFLDG01086">
    <property type="entry name" value="elongater_protein-like"/>
    <property type="match status" value="1"/>
</dbReference>
<dbReference type="NCBIfam" id="TIGR01212">
    <property type="entry name" value="TIGR01212 family radical SAM protein"/>
    <property type="match status" value="1"/>
</dbReference>
<dbReference type="PANTHER" id="PTHR11135:SF1">
    <property type="entry name" value="PROTEIN YHCC"/>
    <property type="match status" value="1"/>
</dbReference>
<accession>B8FIT6</accession>
<organism evidence="8 9">
    <name type="scientific">Desulfatibacillum aliphaticivorans</name>
    <dbReference type="NCBI Taxonomy" id="218208"/>
    <lineage>
        <taxon>Bacteria</taxon>
        <taxon>Pseudomonadati</taxon>
        <taxon>Thermodesulfobacteriota</taxon>
        <taxon>Desulfobacteria</taxon>
        <taxon>Desulfobacterales</taxon>
        <taxon>Desulfatibacillaceae</taxon>
        <taxon>Desulfatibacillum</taxon>
    </lineage>
</organism>
<feature type="domain" description="Radical SAM core" evidence="7">
    <location>
        <begin position="18"/>
        <end position="261"/>
    </location>
</feature>
<protein>
    <recommendedName>
        <fullName evidence="7">Radical SAM core domain-containing protein</fullName>
    </recommendedName>
</protein>
<evidence type="ECO:0000313" key="8">
    <source>
        <dbReference type="EMBL" id="ACL04327.1"/>
    </source>
</evidence>
<evidence type="ECO:0000256" key="3">
    <source>
        <dbReference type="ARBA" id="ARBA00022691"/>
    </source>
</evidence>
<dbReference type="PANTHER" id="PTHR11135">
    <property type="entry name" value="HISTONE ACETYLTRANSFERASE-RELATED"/>
    <property type="match status" value="1"/>
</dbReference>
<evidence type="ECO:0000259" key="7">
    <source>
        <dbReference type="PROSITE" id="PS51918"/>
    </source>
</evidence>
<dbReference type="InterPro" id="IPR005911">
    <property type="entry name" value="YhcC-like"/>
</dbReference>
<dbReference type="Pfam" id="PF04055">
    <property type="entry name" value="Radical_SAM"/>
    <property type="match status" value="1"/>
</dbReference>
<dbReference type="SUPFAM" id="SSF102114">
    <property type="entry name" value="Radical SAM enzymes"/>
    <property type="match status" value="1"/>
</dbReference>
<gene>
    <name evidence="8" type="ordered locus">Dalk_2634</name>
</gene>
<dbReference type="GO" id="GO:0003824">
    <property type="term" value="F:catalytic activity"/>
    <property type="evidence" value="ECO:0007669"/>
    <property type="project" value="InterPro"/>
</dbReference>
<keyword evidence="6" id="KW-0411">Iron-sulfur</keyword>
<dbReference type="PROSITE" id="PS51918">
    <property type="entry name" value="RADICAL_SAM"/>
    <property type="match status" value="1"/>
</dbReference>
<dbReference type="InterPro" id="IPR023404">
    <property type="entry name" value="rSAM_horseshoe"/>
</dbReference>
<dbReference type="SMART" id="SM00729">
    <property type="entry name" value="Elp3"/>
    <property type="match status" value="1"/>
</dbReference>
<keyword evidence="4" id="KW-0479">Metal-binding</keyword>
<sequence>MQTAMNEKPYKDLAGFLRSKYGCRVQKITVDAGLSCPNRDGTLGVGGCIYCNERGSGTGAASQGLSITQQIERGKGTYGKRYKAKKFLAYFQAHTNTYAPVERLEALYREALSVPDVVGLCIGTRPDCVDDDVLALLEKLAADHMIWVEYGLQSSCDKTLRIINRGHDAACFAETVKKTAGRNILTCAHVILGLPGETREDMLETARFIGALPVDGVKIHLLYVIRGTALHRMYEQGRYQCMEQEDYVETVCRFIELLPPDMIIQRLTGDPNKDELVAPQWSVEKGKTFLLIHEAMARENSRQGRFYSPS</sequence>
<reference evidence="8 9" key="1">
    <citation type="journal article" date="2012" name="Environ. Microbiol.">
        <title>The genome sequence of Desulfatibacillum alkenivorans AK-01: a blueprint for anaerobic alkane oxidation.</title>
        <authorList>
            <person name="Callaghan A.V."/>
            <person name="Morris B.E."/>
            <person name="Pereira I.A."/>
            <person name="McInerney M.J."/>
            <person name="Austin R.N."/>
            <person name="Groves J.T."/>
            <person name="Kukor J.J."/>
            <person name="Suflita J.M."/>
            <person name="Young L.Y."/>
            <person name="Zylstra G.J."/>
            <person name="Wawrik B."/>
        </authorList>
    </citation>
    <scope>NUCLEOTIDE SEQUENCE [LARGE SCALE GENOMIC DNA]</scope>
    <source>
        <strain evidence="8 9">AK-01</strain>
    </source>
</reference>
<dbReference type="GO" id="GO:0051539">
    <property type="term" value="F:4 iron, 4 sulfur cluster binding"/>
    <property type="evidence" value="ECO:0007669"/>
    <property type="project" value="UniProtKB-KW"/>
</dbReference>
<dbReference type="HOGENOM" id="CLU_060920_0_0_7"/>
<dbReference type="Gene3D" id="3.80.30.20">
    <property type="entry name" value="tm_1862 like domain"/>
    <property type="match status" value="1"/>
</dbReference>
<keyword evidence="9" id="KW-1185">Reference proteome</keyword>
<name>B8FIT6_DESAL</name>
<dbReference type="eggNOG" id="COG1242">
    <property type="taxonomic scope" value="Bacteria"/>
</dbReference>
<keyword evidence="3" id="KW-0949">S-adenosyl-L-methionine</keyword>
<proteinExistence type="predicted"/>
<dbReference type="SFLD" id="SFLDS00029">
    <property type="entry name" value="Radical_SAM"/>
    <property type="match status" value="1"/>
</dbReference>
<dbReference type="SFLD" id="SFLDG01091">
    <property type="entry name" value="uncharacterized_CHP01210-like"/>
    <property type="match status" value="1"/>
</dbReference>
<keyword evidence="5" id="KW-0408">Iron</keyword>
<dbReference type="Pfam" id="PF16199">
    <property type="entry name" value="Radical_SAM_C"/>
    <property type="match status" value="1"/>
</dbReference>
<keyword evidence="2" id="KW-0004">4Fe-4S</keyword>
<evidence type="ECO:0000313" key="9">
    <source>
        <dbReference type="Proteomes" id="UP000000739"/>
    </source>
</evidence>
<dbReference type="GO" id="GO:0046872">
    <property type="term" value="F:metal ion binding"/>
    <property type="evidence" value="ECO:0007669"/>
    <property type="project" value="UniProtKB-KW"/>
</dbReference>
<dbReference type="InterPro" id="IPR006638">
    <property type="entry name" value="Elp3/MiaA/NifB-like_rSAM"/>
</dbReference>